<dbReference type="InterPro" id="IPR050465">
    <property type="entry name" value="UPF0194_transport"/>
</dbReference>
<dbReference type="PANTHER" id="PTHR32347">
    <property type="entry name" value="EFFLUX SYSTEM COMPONENT YKNX-RELATED"/>
    <property type="match status" value="1"/>
</dbReference>
<accession>A0AAU7DHP6</accession>
<gene>
    <name evidence="6" type="ORF">P8935_18910</name>
</gene>
<comment type="subcellular location">
    <subcellularLocation>
        <location evidence="1">Cell envelope</location>
    </subcellularLocation>
</comment>
<organism evidence="6">
    <name type="scientific">Telmatobacter sp. DSM 110680</name>
    <dbReference type="NCBI Taxonomy" id="3036704"/>
    <lineage>
        <taxon>Bacteria</taxon>
        <taxon>Pseudomonadati</taxon>
        <taxon>Acidobacteriota</taxon>
        <taxon>Terriglobia</taxon>
        <taxon>Terriglobales</taxon>
        <taxon>Acidobacteriaceae</taxon>
        <taxon>Telmatobacter</taxon>
    </lineage>
</organism>
<feature type="transmembrane region" description="Helical" evidence="4">
    <location>
        <begin position="7"/>
        <end position="24"/>
    </location>
</feature>
<dbReference type="SUPFAM" id="SSF111369">
    <property type="entry name" value="HlyD-like secretion proteins"/>
    <property type="match status" value="2"/>
</dbReference>
<proteinExistence type="predicted"/>
<dbReference type="AlphaFoldDB" id="A0AAU7DHP6"/>
<dbReference type="PANTHER" id="PTHR32347:SF23">
    <property type="entry name" value="BLL5650 PROTEIN"/>
    <property type="match status" value="1"/>
</dbReference>
<dbReference type="GO" id="GO:0030313">
    <property type="term" value="C:cell envelope"/>
    <property type="evidence" value="ECO:0007669"/>
    <property type="project" value="UniProtKB-SubCell"/>
</dbReference>
<dbReference type="InterPro" id="IPR058792">
    <property type="entry name" value="Beta-barrel_RND_2"/>
</dbReference>
<name>A0AAU7DHP6_9BACT</name>
<dbReference type="RefSeq" id="WP_348261862.1">
    <property type="nucleotide sequence ID" value="NZ_CP121196.1"/>
</dbReference>
<dbReference type="Gene3D" id="2.40.30.170">
    <property type="match status" value="1"/>
</dbReference>
<dbReference type="EMBL" id="CP121196">
    <property type="protein sequence ID" value="XBH16633.1"/>
    <property type="molecule type" value="Genomic_DNA"/>
</dbReference>
<evidence type="ECO:0000313" key="6">
    <source>
        <dbReference type="EMBL" id="XBH16633.1"/>
    </source>
</evidence>
<evidence type="ECO:0000259" key="5">
    <source>
        <dbReference type="Pfam" id="PF25954"/>
    </source>
</evidence>
<protein>
    <submittedName>
        <fullName evidence="6">Efflux RND transporter periplasmic adaptor subunit</fullName>
    </submittedName>
</protein>
<evidence type="ECO:0000256" key="1">
    <source>
        <dbReference type="ARBA" id="ARBA00004196"/>
    </source>
</evidence>
<dbReference type="Gene3D" id="2.40.50.100">
    <property type="match status" value="1"/>
</dbReference>
<sequence length="355" mass="37168">MNARNRVFMILGLLTLGSLVWYLLTARTSGDLKLIGTVDANEVLVSAKIPGRIQTLNIDEGQSVKAGELIAVVESDDLAAQQKAAEANVLSDQSKLAETVETERQNQGEVSSASVNAEAQVKASQAALAQAQANLEHQKADTSRTVALAKQGIASDQARDEAVTSLNAAEAAVASANANVAAAKAALQQAHAHELLARVSAQTVASTRGIVQNAKALADQAHVELGYAQVVAPVSGKVNVLAARQGEVLAAGGTIATVMDLSQTWVYAPLPETQADSVQIGDSLKVVMPSGATVQGKVIAKSAEADFATQRDINGGRKRDIRTVRLKLLIDNPEEKFVPGMTAEVYVPKAKLVKQ</sequence>
<keyword evidence="4" id="KW-0472">Membrane</keyword>
<keyword evidence="4" id="KW-1133">Transmembrane helix</keyword>
<evidence type="ECO:0000256" key="3">
    <source>
        <dbReference type="SAM" id="MobiDB-lite"/>
    </source>
</evidence>
<evidence type="ECO:0000256" key="2">
    <source>
        <dbReference type="ARBA" id="ARBA00023054"/>
    </source>
</evidence>
<feature type="region of interest" description="Disordered" evidence="3">
    <location>
        <begin position="92"/>
        <end position="116"/>
    </location>
</feature>
<reference evidence="6" key="1">
    <citation type="submission" date="2023-03" db="EMBL/GenBank/DDBJ databases">
        <title>Edaphobacter sp.</title>
        <authorList>
            <person name="Huber K.J."/>
            <person name="Papendorf J."/>
            <person name="Pilke C."/>
            <person name="Bunk B."/>
            <person name="Sproeer C."/>
            <person name="Pester M."/>
        </authorList>
    </citation>
    <scope>NUCLEOTIDE SEQUENCE</scope>
    <source>
        <strain evidence="6">DSM 110680</strain>
    </source>
</reference>
<dbReference type="Gene3D" id="1.10.287.470">
    <property type="entry name" value="Helix hairpin bin"/>
    <property type="match status" value="1"/>
</dbReference>
<evidence type="ECO:0000256" key="4">
    <source>
        <dbReference type="SAM" id="Phobius"/>
    </source>
</evidence>
<feature type="domain" description="CusB-like beta-barrel" evidence="5">
    <location>
        <begin position="265"/>
        <end position="347"/>
    </location>
</feature>
<keyword evidence="4" id="KW-0812">Transmembrane</keyword>
<keyword evidence="2" id="KW-0175">Coiled coil</keyword>
<dbReference type="Pfam" id="PF25954">
    <property type="entry name" value="Beta-barrel_RND_2"/>
    <property type="match status" value="1"/>
</dbReference>